<dbReference type="PANTHER" id="PTHR30055">
    <property type="entry name" value="HTH-TYPE TRANSCRIPTIONAL REGULATOR RUTR"/>
    <property type="match status" value="1"/>
</dbReference>
<evidence type="ECO:0000256" key="1">
    <source>
        <dbReference type="ARBA" id="ARBA00023015"/>
    </source>
</evidence>
<evidence type="ECO:0000256" key="3">
    <source>
        <dbReference type="ARBA" id="ARBA00023163"/>
    </source>
</evidence>
<feature type="DNA-binding region" description="H-T-H motif" evidence="4">
    <location>
        <begin position="50"/>
        <end position="69"/>
    </location>
</feature>
<evidence type="ECO:0000256" key="2">
    <source>
        <dbReference type="ARBA" id="ARBA00023125"/>
    </source>
</evidence>
<dbReference type="PROSITE" id="PS50977">
    <property type="entry name" value="HTH_TETR_2"/>
    <property type="match status" value="1"/>
</dbReference>
<feature type="domain" description="HTH tetR-type" evidence="5">
    <location>
        <begin position="27"/>
        <end position="87"/>
    </location>
</feature>
<evidence type="ECO:0000313" key="7">
    <source>
        <dbReference type="Proteomes" id="UP000252008"/>
    </source>
</evidence>
<organism evidence="6 7">
    <name type="scientific">Mycolicibacterium parafortuitum</name>
    <name type="common">Mycobacterium parafortuitum</name>
    <dbReference type="NCBI Taxonomy" id="39692"/>
    <lineage>
        <taxon>Bacteria</taxon>
        <taxon>Bacillati</taxon>
        <taxon>Actinomycetota</taxon>
        <taxon>Actinomycetes</taxon>
        <taxon>Mycobacteriales</taxon>
        <taxon>Mycobacteriaceae</taxon>
        <taxon>Mycolicibacterium</taxon>
    </lineage>
</organism>
<protein>
    <submittedName>
        <fullName evidence="6">TetR family transcriptional regulator [Salinispora arenicola CNS-205]</fullName>
    </submittedName>
</protein>
<name>A0A375YQ94_MYCPF</name>
<dbReference type="EMBL" id="UEGS01000001">
    <property type="protein sequence ID" value="SRX83282.1"/>
    <property type="molecule type" value="Genomic_DNA"/>
</dbReference>
<sequence length="219" mass="23630">MGARLGRVLSTVTGVIPESARVGVAVPRNFERIRAAALHSFGEHGAAATTMRGVAAAAGVSLGLVQHHFATKAGLIEAVDDYVMKLVVSMMSRPLSEPPVDSVAEIGNRITTMFSEEPDVVAYLGRALADGSPIGARIFDTLLASGIARWQQRIDRGEVRPDIDVTWAAINGLVLALGAISLRPHLDRHLAQPFMSPQQLERWQRAVDALLRDGLFRHD</sequence>
<dbReference type="Pfam" id="PF00440">
    <property type="entry name" value="TetR_N"/>
    <property type="match status" value="1"/>
</dbReference>
<dbReference type="InterPro" id="IPR001647">
    <property type="entry name" value="HTH_TetR"/>
</dbReference>
<dbReference type="STRING" id="39692.BST38_20895"/>
<dbReference type="Gene3D" id="1.10.357.10">
    <property type="entry name" value="Tetracycline Repressor, domain 2"/>
    <property type="match status" value="1"/>
</dbReference>
<keyword evidence="7" id="KW-1185">Reference proteome</keyword>
<dbReference type="PRINTS" id="PR00455">
    <property type="entry name" value="HTHTETR"/>
</dbReference>
<keyword evidence="1" id="KW-0805">Transcription regulation</keyword>
<dbReference type="Proteomes" id="UP000252008">
    <property type="component" value="Unassembled WGS sequence"/>
</dbReference>
<evidence type="ECO:0000256" key="4">
    <source>
        <dbReference type="PROSITE-ProRule" id="PRU00335"/>
    </source>
</evidence>
<keyword evidence="2 4" id="KW-0238">DNA-binding</keyword>
<evidence type="ECO:0000259" key="5">
    <source>
        <dbReference type="PROSITE" id="PS50977"/>
    </source>
</evidence>
<evidence type="ECO:0000313" key="6">
    <source>
        <dbReference type="EMBL" id="SRX83282.1"/>
    </source>
</evidence>
<dbReference type="InterPro" id="IPR050109">
    <property type="entry name" value="HTH-type_TetR-like_transc_reg"/>
</dbReference>
<dbReference type="PANTHER" id="PTHR30055:SF234">
    <property type="entry name" value="HTH-TYPE TRANSCRIPTIONAL REGULATOR BETI"/>
    <property type="match status" value="1"/>
</dbReference>
<proteinExistence type="predicted"/>
<accession>A0A375YQ94</accession>
<dbReference type="GO" id="GO:0003700">
    <property type="term" value="F:DNA-binding transcription factor activity"/>
    <property type="evidence" value="ECO:0007669"/>
    <property type="project" value="TreeGrafter"/>
</dbReference>
<dbReference type="AlphaFoldDB" id="A0A375YQ94"/>
<dbReference type="GO" id="GO:0000976">
    <property type="term" value="F:transcription cis-regulatory region binding"/>
    <property type="evidence" value="ECO:0007669"/>
    <property type="project" value="TreeGrafter"/>
</dbReference>
<dbReference type="InterPro" id="IPR009057">
    <property type="entry name" value="Homeodomain-like_sf"/>
</dbReference>
<reference evidence="6 7" key="1">
    <citation type="submission" date="2018-05" db="EMBL/GenBank/DDBJ databases">
        <authorList>
            <consortium name="IHU Genomes"/>
        </authorList>
    </citation>
    <scope>NUCLEOTIDE SEQUENCE [LARGE SCALE GENOMIC DNA]</scope>
    <source>
        <strain evidence="6 7">P7335</strain>
    </source>
</reference>
<dbReference type="SUPFAM" id="SSF46689">
    <property type="entry name" value="Homeodomain-like"/>
    <property type="match status" value="1"/>
</dbReference>
<gene>
    <name evidence="6" type="ORF">MPP7335_05056</name>
</gene>
<keyword evidence="3" id="KW-0804">Transcription</keyword>